<dbReference type="EMBL" id="FNIR01000012">
    <property type="protein sequence ID" value="SDP34142.1"/>
    <property type="molecule type" value="Genomic_DNA"/>
</dbReference>
<dbReference type="STRING" id="1052260.SAMN05660199_03666"/>
<organism evidence="3 4">
    <name type="scientific">Klenkia soli</name>
    <dbReference type="NCBI Taxonomy" id="1052260"/>
    <lineage>
        <taxon>Bacteria</taxon>
        <taxon>Bacillati</taxon>
        <taxon>Actinomycetota</taxon>
        <taxon>Actinomycetes</taxon>
        <taxon>Geodermatophilales</taxon>
        <taxon>Geodermatophilaceae</taxon>
        <taxon>Klenkia</taxon>
    </lineage>
</organism>
<sequence>MAELTGKTIAVLAAKGVESIELEEPRKAVEAAGATVHLLSVPDGVEDGRVQGVDGDIHPGATYAVDHLVADVSAADYDGLLLPGGAVNPDTLRQDQDALAFVTAFFDAGKPVAAICHAPWTLLEAGVLEGRTLTSYPSIRGDLRRGGATVVDQEVCRDGNLVTSRNPDDVPAFSTAAVELFAGR</sequence>
<dbReference type="InterPro" id="IPR006286">
    <property type="entry name" value="C56_PfpI-like"/>
</dbReference>
<evidence type="ECO:0000313" key="4">
    <source>
        <dbReference type="Proteomes" id="UP000199088"/>
    </source>
</evidence>
<dbReference type="Proteomes" id="UP000199088">
    <property type="component" value="Unassembled WGS sequence"/>
</dbReference>
<gene>
    <name evidence="3" type="ORF">SAMN05660199_03666</name>
</gene>
<dbReference type="PANTHER" id="PTHR42733:SF12">
    <property type="entry name" value="PROTEINASE"/>
    <property type="match status" value="1"/>
</dbReference>
<name>A0A1H0RX44_9ACTN</name>
<dbReference type="PANTHER" id="PTHR42733">
    <property type="entry name" value="DJ-1 PROTEIN"/>
    <property type="match status" value="1"/>
</dbReference>
<feature type="domain" description="DJ-1/PfpI" evidence="2">
    <location>
        <begin position="7"/>
        <end position="179"/>
    </location>
</feature>
<dbReference type="SUPFAM" id="SSF52317">
    <property type="entry name" value="Class I glutamine amidotransferase-like"/>
    <property type="match status" value="1"/>
</dbReference>
<dbReference type="Pfam" id="PF01965">
    <property type="entry name" value="DJ-1_PfpI"/>
    <property type="match status" value="1"/>
</dbReference>
<dbReference type="PROSITE" id="PS51276">
    <property type="entry name" value="PEPTIDASE_C56_PFPI"/>
    <property type="match status" value="1"/>
</dbReference>
<evidence type="ECO:0000259" key="2">
    <source>
        <dbReference type="Pfam" id="PF01965"/>
    </source>
</evidence>
<dbReference type="OrthoDB" id="9792284at2"/>
<dbReference type="GO" id="GO:0008233">
    <property type="term" value="F:peptidase activity"/>
    <property type="evidence" value="ECO:0007669"/>
    <property type="project" value="UniProtKB-KW"/>
</dbReference>
<keyword evidence="3" id="KW-0645">Protease</keyword>
<dbReference type="GO" id="GO:0006508">
    <property type="term" value="P:proteolysis"/>
    <property type="evidence" value="ECO:0007669"/>
    <property type="project" value="UniProtKB-KW"/>
</dbReference>
<keyword evidence="4" id="KW-1185">Reference proteome</keyword>
<dbReference type="Gene3D" id="3.40.50.880">
    <property type="match status" value="1"/>
</dbReference>
<dbReference type="CDD" id="cd03134">
    <property type="entry name" value="GATase1_PfpI_like"/>
    <property type="match status" value="1"/>
</dbReference>
<comment type="similarity">
    <text evidence="1">Belongs to the peptidase C56 family.</text>
</comment>
<protein>
    <submittedName>
        <fullName evidence="3">Protease I</fullName>
    </submittedName>
</protein>
<dbReference type="AlphaFoldDB" id="A0A1H0RX44"/>
<keyword evidence="3" id="KW-0378">Hydrolase</keyword>
<dbReference type="InterPro" id="IPR029062">
    <property type="entry name" value="Class_I_gatase-like"/>
</dbReference>
<evidence type="ECO:0000313" key="3">
    <source>
        <dbReference type="EMBL" id="SDP34142.1"/>
    </source>
</evidence>
<dbReference type="NCBIfam" id="TIGR01382">
    <property type="entry name" value="PfpI"/>
    <property type="match status" value="1"/>
</dbReference>
<reference evidence="4" key="1">
    <citation type="submission" date="2016-10" db="EMBL/GenBank/DDBJ databases">
        <authorList>
            <person name="Varghese N."/>
            <person name="Submissions S."/>
        </authorList>
    </citation>
    <scope>NUCLEOTIDE SEQUENCE [LARGE SCALE GENOMIC DNA]</scope>
    <source>
        <strain evidence="4">DSM 45843</strain>
    </source>
</reference>
<proteinExistence type="inferred from homology"/>
<dbReference type="RefSeq" id="WP_091247838.1">
    <property type="nucleotide sequence ID" value="NZ_FNIR01000012.1"/>
</dbReference>
<dbReference type="InterPro" id="IPR002818">
    <property type="entry name" value="DJ-1/PfpI"/>
</dbReference>
<evidence type="ECO:0000256" key="1">
    <source>
        <dbReference type="ARBA" id="ARBA00008542"/>
    </source>
</evidence>
<accession>A0A1H0RX44</accession>